<feature type="transmembrane region" description="Helical" evidence="2">
    <location>
        <begin position="120"/>
        <end position="146"/>
    </location>
</feature>
<protein>
    <recommendedName>
        <fullName evidence="5">DUF2637 domain-containing protein</fullName>
    </recommendedName>
</protein>
<feature type="transmembrane region" description="Helical" evidence="2">
    <location>
        <begin position="223"/>
        <end position="241"/>
    </location>
</feature>
<keyword evidence="2" id="KW-0812">Transmembrane</keyword>
<feature type="transmembrane region" description="Helical" evidence="2">
    <location>
        <begin position="166"/>
        <end position="188"/>
    </location>
</feature>
<feature type="region of interest" description="Disordered" evidence="1">
    <location>
        <begin position="246"/>
        <end position="290"/>
    </location>
</feature>
<dbReference type="AlphaFoldDB" id="A0A918HZK6"/>
<dbReference type="Pfam" id="PF10935">
    <property type="entry name" value="DUF2637"/>
    <property type="match status" value="1"/>
</dbReference>
<feature type="compositionally biased region" description="Pro residues" evidence="1">
    <location>
        <begin position="261"/>
        <end position="273"/>
    </location>
</feature>
<keyword evidence="2" id="KW-1133">Transmembrane helix</keyword>
<name>A0A918HZK6_9ACTN</name>
<feature type="region of interest" description="Disordered" evidence="1">
    <location>
        <begin position="1"/>
        <end position="39"/>
    </location>
</feature>
<keyword evidence="2" id="KW-0472">Membrane</keyword>
<feature type="transmembrane region" description="Helical" evidence="2">
    <location>
        <begin position="200"/>
        <end position="217"/>
    </location>
</feature>
<evidence type="ECO:0000313" key="3">
    <source>
        <dbReference type="EMBL" id="GGU47820.1"/>
    </source>
</evidence>
<proteinExistence type="predicted"/>
<sequence length="290" mass="30747">MPGTPDGTVMYESSSRFHQPQEPGRPIHGHDDEAAGRPAAASFDALDDTAWDEELAHLLWESDPARDREGPPATVLAGTPATYGDAHPMAGLQQITAELAPLRHPLPSHRRTPPKRQAVTLLRGGSLLIAALTAVIAPMVSVYGGMVTYEPLLRNAVRPGASAGVVRWWPLLVHGPWLVASLSILGAAFHRRRATHSWSAVLLFSTIAMMLCVAQAPRTPLDATAAALPAVAALACFQQLVRQITLTRPPRRTTPRHRDATPPPRQPGPPGRTPPAGAAAPGHGGATSGR</sequence>
<accession>A0A918HZK6</accession>
<gene>
    <name evidence="3" type="ORF">GCM10010274_40520</name>
</gene>
<dbReference type="EMBL" id="BMTP01000010">
    <property type="protein sequence ID" value="GGU47820.1"/>
    <property type="molecule type" value="Genomic_DNA"/>
</dbReference>
<reference evidence="3" key="1">
    <citation type="journal article" date="2014" name="Int. J. Syst. Evol. Microbiol.">
        <title>Complete genome sequence of Corynebacterium casei LMG S-19264T (=DSM 44701T), isolated from a smear-ripened cheese.</title>
        <authorList>
            <consortium name="US DOE Joint Genome Institute (JGI-PGF)"/>
            <person name="Walter F."/>
            <person name="Albersmeier A."/>
            <person name="Kalinowski J."/>
            <person name="Ruckert C."/>
        </authorList>
    </citation>
    <scope>NUCLEOTIDE SEQUENCE</scope>
    <source>
        <strain evidence="3">JCM 4391</strain>
    </source>
</reference>
<evidence type="ECO:0008006" key="5">
    <source>
        <dbReference type="Google" id="ProtNLM"/>
    </source>
</evidence>
<dbReference type="Proteomes" id="UP000636661">
    <property type="component" value="Unassembled WGS sequence"/>
</dbReference>
<dbReference type="InterPro" id="IPR021235">
    <property type="entry name" value="DUF2637"/>
</dbReference>
<comment type="caution">
    <text evidence="3">The sequence shown here is derived from an EMBL/GenBank/DDBJ whole genome shotgun (WGS) entry which is preliminary data.</text>
</comment>
<organism evidence="3 4">
    <name type="scientific">Streptomyces lavendofoliae</name>
    <dbReference type="NCBI Taxonomy" id="67314"/>
    <lineage>
        <taxon>Bacteria</taxon>
        <taxon>Bacillati</taxon>
        <taxon>Actinomycetota</taxon>
        <taxon>Actinomycetes</taxon>
        <taxon>Kitasatosporales</taxon>
        <taxon>Streptomycetaceae</taxon>
        <taxon>Streptomyces</taxon>
    </lineage>
</organism>
<keyword evidence="4" id="KW-1185">Reference proteome</keyword>
<evidence type="ECO:0000313" key="4">
    <source>
        <dbReference type="Proteomes" id="UP000636661"/>
    </source>
</evidence>
<reference evidence="3" key="2">
    <citation type="submission" date="2020-09" db="EMBL/GenBank/DDBJ databases">
        <authorList>
            <person name="Sun Q."/>
            <person name="Ohkuma M."/>
        </authorList>
    </citation>
    <scope>NUCLEOTIDE SEQUENCE</scope>
    <source>
        <strain evidence="3">JCM 4391</strain>
    </source>
</reference>
<evidence type="ECO:0000256" key="1">
    <source>
        <dbReference type="SAM" id="MobiDB-lite"/>
    </source>
</evidence>
<evidence type="ECO:0000256" key="2">
    <source>
        <dbReference type="SAM" id="Phobius"/>
    </source>
</evidence>